<dbReference type="RefSeq" id="WP_003754915.1">
    <property type="nucleotide sequence ID" value="NZ_GL538352.1"/>
</dbReference>
<dbReference type="InterPro" id="IPR010315">
    <property type="entry name" value="DUF915_hydro-like"/>
</dbReference>
<dbReference type="AlphaFoldDB" id="D7V0T9"/>
<dbReference type="Proteomes" id="UP000010119">
    <property type="component" value="Unassembled WGS sequence"/>
</dbReference>
<sequence>MLKRFSFTILIPLLLVGASVFILIKMQPAPLKVTNRHIPTVFIHGYAGNDRSFHGMIRRFSEKYHWGTESLHIRVDTSGKLHTQGSYPTDAKNPLINIVFDDNRASIAQQSAWTKKAMRYLKKHYAIKKFYAVGHSMGGGTWISYLATEGDNPVYPMADKIVFLGVPFYPEEYLNGSEEVVIDHASYLHGRFAKRISQVLPKKTQILIIGGDILDGSKSDGEVSAASVRYGKKIFTKQQLTLHILKSKDANHSALHELPIVDNYIGNFLWR</sequence>
<comment type="caution">
    <text evidence="1">The sequence shown here is derived from an EMBL/GenBank/DDBJ whole genome shotgun (WGS) entry which is preliminary data.</text>
</comment>
<evidence type="ECO:0000313" key="2">
    <source>
        <dbReference type="Proteomes" id="UP000010119"/>
    </source>
</evidence>
<dbReference type="Pfam" id="PF06028">
    <property type="entry name" value="DUF915"/>
    <property type="match status" value="1"/>
</dbReference>
<proteinExistence type="predicted"/>
<evidence type="ECO:0008006" key="3">
    <source>
        <dbReference type="Google" id="ProtNLM"/>
    </source>
</evidence>
<dbReference type="InterPro" id="IPR029058">
    <property type="entry name" value="AB_hydrolase_fold"/>
</dbReference>
<dbReference type="STRING" id="525367.HMPREF0556_11856"/>
<evidence type="ECO:0000313" key="1">
    <source>
        <dbReference type="EMBL" id="EFI83171.1"/>
    </source>
</evidence>
<name>D7V0T9_LISGR</name>
<dbReference type="Gene3D" id="3.40.50.1820">
    <property type="entry name" value="alpha/beta hydrolase"/>
    <property type="match status" value="1"/>
</dbReference>
<accession>D7V0T9</accession>
<keyword evidence="2" id="KW-1185">Reference proteome</keyword>
<gene>
    <name evidence="1" type="ORF">HMPREF0556_11856</name>
</gene>
<protein>
    <recommendedName>
        <fullName evidence="3">Alpha/beta hydrolase</fullName>
    </recommendedName>
</protein>
<dbReference type="EMBL" id="ACCR02000005">
    <property type="protein sequence ID" value="EFI83171.1"/>
    <property type="molecule type" value="Genomic_DNA"/>
</dbReference>
<dbReference type="SUPFAM" id="SSF53474">
    <property type="entry name" value="alpha/beta-Hydrolases"/>
    <property type="match status" value="1"/>
</dbReference>
<organism evidence="1 2">
    <name type="scientific">Listeria grayi DSM 20601</name>
    <dbReference type="NCBI Taxonomy" id="525367"/>
    <lineage>
        <taxon>Bacteria</taxon>
        <taxon>Bacillati</taxon>
        <taxon>Bacillota</taxon>
        <taxon>Bacilli</taxon>
        <taxon>Bacillales</taxon>
        <taxon>Listeriaceae</taxon>
        <taxon>Listeria</taxon>
    </lineage>
</organism>
<dbReference type="eggNOG" id="COG4814">
    <property type="taxonomic scope" value="Bacteria"/>
</dbReference>
<dbReference type="HOGENOM" id="CLU_077377_0_0_9"/>
<reference evidence="1" key="1">
    <citation type="submission" date="2010-06" db="EMBL/GenBank/DDBJ databases">
        <authorList>
            <person name="Muzny D."/>
            <person name="Qin X."/>
            <person name="Buhay C."/>
            <person name="Dugan-Rocha S."/>
            <person name="Ding Y."/>
            <person name="Chen G."/>
            <person name="Hawes A."/>
            <person name="Holder M."/>
            <person name="Jhangiani S."/>
            <person name="Johnson A."/>
            <person name="Khan Z."/>
            <person name="Li Z."/>
            <person name="Liu W."/>
            <person name="Liu X."/>
            <person name="Perez L."/>
            <person name="Shen H."/>
            <person name="Wang Q."/>
            <person name="Watt J."/>
            <person name="Xi L."/>
            <person name="Xin Y."/>
            <person name="Zhou J."/>
            <person name="Deng J."/>
            <person name="Jiang H."/>
            <person name="Liu Y."/>
            <person name="Qu J."/>
            <person name="Song X.-Z."/>
            <person name="Zhang L."/>
            <person name="Villasana D."/>
            <person name="Johnson A."/>
            <person name="Liu J."/>
            <person name="Liyanage D."/>
            <person name="Lorensuhewa L."/>
            <person name="Robinson T."/>
            <person name="Song A."/>
            <person name="Song B.-B."/>
            <person name="Dinh H."/>
            <person name="Thornton R."/>
            <person name="Coyle M."/>
            <person name="Francisco L."/>
            <person name="Jackson L."/>
            <person name="Javaid M."/>
            <person name="Korchina V."/>
            <person name="Kovar C."/>
            <person name="Mata R."/>
            <person name="Mathew T."/>
            <person name="Ngo R."/>
            <person name="Nguyen L."/>
            <person name="Nguyen N."/>
            <person name="Okwuonu G."/>
            <person name="Ongeri F."/>
            <person name="Pham C."/>
            <person name="Simmons D."/>
            <person name="Wilczek-Boney K."/>
            <person name="Hale W."/>
            <person name="Jakkamsetti A."/>
            <person name="Pham P."/>
            <person name="Ruth R."/>
            <person name="San Lucas F."/>
            <person name="Warren J."/>
            <person name="Zhang J."/>
            <person name="Zhao Z."/>
            <person name="Zhou C."/>
            <person name="Zhu D."/>
            <person name="Lee S."/>
            <person name="Bess C."/>
            <person name="Blankenburg K."/>
            <person name="Forbes L."/>
            <person name="Fu Q."/>
            <person name="Gubbala S."/>
            <person name="Hirani K."/>
            <person name="Jayaseelan J.C."/>
            <person name="Lara F."/>
            <person name="Munidasa M."/>
            <person name="Palculict T."/>
            <person name="Patil S."/>
            <person name="Pu L.-L."/>
            <person name="Saada N."/>
            <person name="Tang L."/>
            <person name="Weissenberger G."/>
            <person name="Zhu Y."/>
            <person name="Hemphill L."/>
            <person name="Shang Y."/>
            <person name="Youmans B."/>
            <person name="Ayvaz T."/>
            <person name="Ross M."/>
            <person name="Santibanez J."/>
            <person name="Aqrawi P."/>
            <person name="Gross S."/>
            <person name="Joshi V."/>
            <person name="Fowler G."/>
            <person name="Nazareth L."/>
            <person name="Reid J."/>
            <person name="Worley K."/>
            <person name="Petrosino J."/>
            <person name="Highlander S."/>
            <person name="Gibbs R."/>
        </authorList>
    </citation>
    <scope>NUCLEOTIDE SEQUENCE [LARGE SCALE GENOMIC DNA]</scope>
    <source>
        <strain evidence="1">DSM 20601</strain>
    </source>
</reference>